<dbReference type="EMBL" id="LN890280">
    <property type="protein sequence ID" value="CUR52821.1"/>
    <property type="molecule type" value="Genomic_DNA"/>
</dbReference>
<protein>
    <submittedName>
        <fullName evidence="1">Uncharacterized protein</fullName>
    </submittedName>
</protein>
<accession>A0A128A652</accession>
<gene>
    <name evidence="1" type="ORF">NDEV_2059</name>
</gene>
<evidence type="ECO:0000313" key="2">
    <source>
        <dbReference type="Proteomes" id="UP000196239"/>
    </source>
</evidence>
<keyword evidence="2" id="KW-1185">Reference proteome</keyword>
<dbReference type="Proteomes" id="UP000196239">
    <property type="component" value="Chromosome 1"/>
</dbReference>
<proteinExistence type="predicted"/>
<name>A0A128A652_9ARCH</name>
<dbReference type="AlphaFoldDB" id="A0A128A652"/>
<sequence length="51" mass="6013">MLEKINSCCDKKKILEIRVTSPEGEQLFHVCEKHGKLEYFKKYAISAREIK</sequence>
<dbReference type="KEGG" id="ndv:NDEV_2059"/>
<evidence type="ECO:0000313" key="1">
    <source>
        <dbReference type="EMBL" id="CUR52821.1"/>
    </source>
</evidence>
<organism evidence="1 2">
    <name type="scientific">Nitrosotalea devaniterrae</name>
    <dbReference type="NCBI Taxonomy" id="1078905"/>
    <lineage>
        <taxon>Archaea</taxon>
        <taxon>Nitrososphaerota</taxon>
        <taxon>Nitrososphaeria</taxon>
        <taxon>Nitrosotaleales</taxon>
        <taxon>Nitrosotaleaceae</taxon>
        <taxon>Nitrosotalea</taxon>
    </lineage>
</organism>
<reference evidence="2" key="1">
    <citation type="submission" date="2015-10" db="EMBL/GenBank/DDBJ databases">
        <authorList>
            <person name="Lehtovirta-Morley L.E."/>
            <person name="Vieille C."/>
        </authorList>
    </citation>
    <scope>NUCLEOTIDE SEQUENCE [LARGE SCALE GENOMIC DNA]</scope>
</reference>